<comment type="caution">
    <text evidence="2">The sequence shown here is derived from an EMBL/GenBank/DDBJ whole genome shotgun (WGS) entry which is preliminary data.</text>
</comment>
<evidence type="ECO:0000313" key="2">
    <source>
        <dbReference type="EMBL" id="GAA1249323.1"/>
    </source>
</evidence>
<protein>
    <submittedName>
        <fullName evidence="2">Uncharacterized protein</fullName>
    </submittedName>
</protein>
<evidence type="ECO:0000256" key="1">
    <source>
        <dbReference type="SAM" id="MobiDB-lite"/>
    </source>
</evidence>
<organism evidence="2 3">
    <name type="scientific">Kitasatospora nipponensis</name>
    <dbReference type="NCBI Taxonomy" id="258049"/>
    <lineage>
        <taxon>Bacteria</taxon>
        <taxon>Bacillati</taxon>
        <taxon>Actinomycetota</taxon>
        <taxon>Actinomycetes</taxon>
        <taxon>Kitasatosporales</taxon>
        <taxon>Streptomycetaceae</taxon>
        <taxon>Kitasatospora</taxon>
    </lineage>
</organism>
<feature type="region of interest" description="Disordered" evidence="1">
    <location>
        <begin position="1"/>
        <end position="46"/>
    </location>
</feature>
<accession>A0ABP4H3T1</accession>
<reference evidence="3" key="1">
    <citation type="journal article" date="2019" name="Int. J. Syst. Evol. Microbiol.">
        <title>The Global Catalogue of Microorganisms (GCM) 10K type strain sequencing project: providing services to taxonomists for standard genome sequencing and annotation.</title>
        <authorList>
            <consortium name="The Broad Institute Genomics Platform"/>
            <consortium name="The Broad Institute Genome Sequencing Center for Infectious Disease"/>
            <person name="Wu L."/>
            <person name="Ma J."/>
        </authorList>
    </citation>
    <scope>NUCLEOTIDE SEQUENCE [LARGE SCALE GENOMIC DNA]</scope>
    <source>
        <strain evidence="3">JCM 13004</strain>
    </source>
</reference>
<evidence type="ECO:0000313" key="3">
    <source>
        <dbReference type="Proteomes" id="UP001500037"/>
    </source>
</evidence>
<feature type="compositionally biased region" description="Low complexity" evidence="1">
    <location>
        <begin position="36"/>
        <end position="46"/>
    </location>
</feature>
<keyword evidence="3" id="KW-1185">Reference proteome</keyword>
<proteinExistence type="predicted"/>
<sequence length="118" mass="12177">MEAAGFTRTASVRANGQGLPSRAGRSPTNDWSGHMAQQDGTGGAQAARQITLTFEPDVEVGHVHAAVADLLRNLKPGGCSGCGLVGVDVTIRSGDPEVFRGVKDVLHSTGVIGVDVQR</sequence>
<name>A0ABP4H3T1_9ACTN</name>
<dbReference type="EMBL" id="BAAALF010000086">
    <property type="protein sequence ID" value="GAA1249323.1"/>
    <property type="molecule type" value="Genomic_DNA"/>
</dbReference>
<gene>
    <name evidence="2" type="ORF">GCM10009665_45180</name>
</gene>
<dbReference type="Proteomes" id="UP001500037">
    <property type="component" value="Unassembled WGS sequence"/>
</dbReference>